<evidence type="ECO:0000256" key="1">
    <source>
        <dbReference type="SAM" id="Phobius"/>
    </source>
</evidence>
<evidence type="ECO:0000313" key="4">
    <source>
        <dbReference type="Proteomes" id="UP000734854"/>
    </source>
</evidence>
<feature type="domain" description="Protein kinase" evidence="2">
    <location>
        <begin position="46"/>
        <end position="314"/>
    </location>
</feature>
<organism evidence="3 4">
    <name type="scientific">Zingiber officinale</name>
    <name type="common">Ginger</name>
    <name type="synonym">Amomum zingiber</name>
    <dbReference type="NCBI Taxonomy" id="94328"/>
    <lineage>
        <taxon>Eukaryota</taxon>
        <taxon>Viridiplantae</taxon>
        <taxon>Streptophyta</taxon>
        <taxon>Embryophyta</taxon>
        <taxon>Tracheophyta</taxon>
        <taxon>Spermatophyta</taxon>
        <taxon>Magnoliopsida</taxon>
        <taxon>Liliopsida</taxon>
        <taxon>Zingiberales</taxon>
        <taxon>Zingiberaceae</taxon>
        <taxon>Zingiber</taxon>
    </lineage>
</organism>
<dbReference type="PANTHER" id="PTHR47209:SF1">
    <property type="entry name" value="OS06G0639500 PROTEIN"/>
    <property type="match status" value="1"/>
</dbReference>
<comment type="caution">
    <text evidence="3">The sequence shown here is derived from an EMBL/GenBank/DDBJ whole genome shotgun (WGS) entry which is preliminary data.</text>
</comment>
<protein>
    <recommendedName>
        <fullName evidence="2">Protein kinase domain-containing protein</fullName>
    </recommendedName>
</protein>
<dbReference type="OrthoDB" id="4062651at2759"/>
<keyword evidence="1" id="KW-0472">Membrane</keyword>
<dbReference type="InterPro" id="IPR053293">
    <property type="entry name" value="OCM_Kinase"/>
</dbReference>
<keyword evidence="1" id="KW-0812">Transmembrane</keyword>
<reference evidence="3 4" key="1">
    <citation type="submission" date="2020-08" db="EMBL/GenBank/DDBJ databases">
        <title>Plant Genome Project.</title>
        <authorList>
            <person name="Zhang R.-G."/>
        </authorList>
    </citation>
    <scope>NUCLEOTIDE SEQUENCE [LARGE SCALE GENOMIC DNA]</scope>
    <source>
        <tissue evidence="3">Rhizome</tissue>
    </source>
</reference>
<dbReference type="EMBL" id="JACMSC010000003">
    <property type="protein sequence ID" value="KAG6529768.1"/>
    <property type="molecule type" value="Genomic_DNA"/>
</dbReference>
<accession>A0A8J5HL45</accession>
<dbReference type="InterPro" id="IPR000719">
    <property type="entry name" value="Prot_kinase_dom"/>
</dbReference>
<dbReference type="PANTHER" id="PTHR47209">
    <property type="entry name" value="OS06G0639500 PROTEIN"/>
    <property type="match status" value="1"/>
</dbReference>
<dbReference type="Proteomes" id="UP000734854">
    <property type="component" value="Unassembled WGS sequence"/>
</dbReference>
<gene>
    <name evidence="3" type="ORF">ZIOFF_011982</name>
</gene>
<name>A0A8J5HL45_ZINOF</name>
<keyword evidence="4" id="KW-1185">Reference proteome</keyword>
<sequence length="629" mass="70610">MSGLAASSEPSESSEYILLERDQYELRPVDISMTAQNNIWIDPSVIKLKHRIGRGPYGDVWIATQHQHSNDYDHYHEVAVKMLYPIKDDQIPICLAKFEELYTKCRGMDTVCHLEGVTIQNGRVCIIMKYYEGSIGDKMARQKGGRISLSHVKRYIVDLARGILKLHGNGILLLNLKPCNFLLDKNDQAVIGDFGIPHRMYGLSLPSSDLIQRLGTPNYMAPEQWEPSINGPISFETDSWGLGCSIVEMLSGVQPWCSRSPDEIYQLVVRRKEKPKIPSGLPPELEGILHGCFEYDFRDRPLVKDILRVFESFPDGDYSESNVGYQTAEKTSRVSFTGWALLKDQLQVGDIVRSRKPRNSCNSESMEIPEGIIVGKESEEHSDGYILVRVHGLHNPLRVHSSTVERVTYGFVVGDWVRTSNEDKKGSPVGILHSIERDGKVTVGFIGIETLWNGHYSELQIAESYCIGQFLKVKSSISTPRFEWPCNPGLEWAIGRISEIRPNGCLIVKFPGRFSFGEANSYFADPSEVEVVNFKKCEGLVKKYQHLEDFHWAVRPLAITFGLLAALKLGTVIIKSTGKSRRKKTGTFVDLSGQVADQQQIEEPSSANPAWVPPLVSNIFFGDGTNATR</sequence>
<dbReference type="AlphaFoldDB" id="A0A8J5HL45"/>
<dbReference type="GO" id="GO:0004672">
    <property type="term" value="F:protein kinase activity"/>
    <property type="evidence" value="ECO:0007669"/>
    <property type="project" value="InterPro"/>
</dbReference>
<proteinExistence type="predicted"/>
<feature type="transmembrane region" description="Helical" evidence="1">
    <location>
        <begin position="552"/>
        <end position="574"/>
    </location>
</feature>
<keyword evidence="1" id="KW-1133">Transmembrane helix</keyword>
<dbReference type="GO" id="GO:0005524">
    <property type="term" value="F:ATP binding"/>
    <property type="evidence" value="ECO:0007669"/>
    <property type="project" value="InterPro"/>
</dbReference>
<dbReference type="Pfam" id="PF00069">
    <property type="entry name" value="Pkinase"/>
    <property type="match status" value="1"/>
</dbReference>
<evidence type="ECO:0000259" key="2">
    <source>
        <dbReference type="PROSITE" id="PS50011"/>
    </source>
</evidence>
<evidence type="ECO:0000313" key="3">
    <source>
        <dbReference type="EMBL" id="KAG6529768.1"/>
    </source>
</evidence>
<dbReference type="PROSITE" id="PS50011">
    <property type="entry name" value="PROTEIN_KINASE_DOM"/>
    <property type="match status" value="1"/>
</dbReference>